<evidence type="ECO:0000256" key="3">
    <source>
        <dbReference type="ARBA" id="ARBA00023002"/>
    </source>
</evidence>
<accession>R8BTF6</accession>
<dbReference type="InterPro" id="IPR023210">
    <property type="entry name" value="NADP_OxRdtase_dom"/>
</dbReference>
<dbReference type="SUPFAM" id="SSF51430">
    <property type="entry name" value="NAD(P)-linked oxidoreductase"/>
    <property type="match status" value="1"/>
</dbReference>
<protein>
    <submittedName>
        <fullName evidence="5">Putative aldo-keto reductase protein</fullName>
    </submittedName>
</protein>
<evidence type="ECO:0000313" key="6">
    <source>
        <dbReference type="Proteomes" id="UP000014074"/>
    </source>
</evidence>
<dbReference type="Gene3D" id="3.20.20.100">
    <property type="entry name" value="NADP-dependent oxidoreductase domain"/>
    <property type="match status" value="1"/>
</dbReference>
<keyword evidence="6" id="KW-1185">Reference proteome</keyword>
<dbReference type="PANTHER" id="PTHR43364:SF9">
    <property type="entry name" value="OXIDOREDUCTASE"/>
    <property type="match status" value="1"/>
</dbReference>
<comment type="similarity">
    <text evidence="1">Belongs to the aldo/keto reductase family.</text>
</comment>
<reference evidence="6" key="1">
    <citation type="journal article" date="2013" name="Genome Announc.">
        <title>Draft genome sequence of the ascomycete Phaeoacremonium aleophilum strain UCR-PA7, a causal agent of the esca disease complex in grapevines.</title>
        <authorList>
            <person name="Blanco-Ulate B."/>
            <person name="Rolshausen P."/>
            <person name="Cantu D."/>
        </authorList>
    </citation>
    <scope>NUCLEOTIDE SEQUENCE [LARGE SCALE GENOMIC DNA]</scope>
    <source>
        <strain evidence="6">UCR-PA7</strain>
    </source>
</reference>
<keyword evidence="2" id="KW-0521">NADP</keyword>
<dbReference type="HOGENOM" id="CLU_023205_16_7_1"/>
<evidence type="ECO:0000259" key="4">
    <source>
        <dbReference type="Pfam" id="PF00248"/>
    </source>
</evidence>
<sequence>MTMPTIPLHSAVQKSLDDTKVNYVRLGTSGLRVSVPMLGCMSFGSKEWSPNPNAQWVIEEEDSLKVLKAAYDMGIATWVTANIYSNGMSEEIIGKAIKKFQIPRQKLIIMTKCHNYVGEKPDIFSAYMVGGMVRSKDYVNRGGE</sequence>
<dbReference type="eggNOG" id="KOG1575">
    <property type="taxonomic scope" value="Eukaryota"/>
</dbReference>
<organism evidence="5 6">
    <name type="scientific">Phaeoacremonium minimum (strain UCR-PA7)</name>
    <name type="common">Esca disease fungus</name>
    <name type="synonym">Togninia minima</name>
    <dbReference type="NCBI Taxonomy" id="1286976"/>
    <lineage>
        <taxon>Eukaryota</taxon>
        <taxon>Fungi</taxon>
        <taxon>Dikarya</taxon>
        <taxon>Ascomycota</taxon>
        <taxon>Pezizomycotina</taxon>
        <taxon>Sordariomycetes</taxon>
        <taxon>Sordariomycetidae</taxon>
        <taxon>Togniniales</taxon>
        <taxon>Togniniaceae</taxon>
        <taxon>Phaeoacremonium</taxon>
    </lineage>
</organism>
<dbReference type="Proteomes" id="UP000014074">
    <property type="component" value="Unassembled WGS sequence"/>
</dbReference>
<dbReference type="GeneID" id="19322025"/>
<dbReference type="OrthoDB" id="1720422at2759"/>
<name>R8BTF6_PHAM7</name>
<dbReference type="InterPro" id="IPR036812">
    <property type="entry name" value="NAD(P)_OxRdtase_dom_sf"/>
</dbReference>
<dbReference type="EMBL" id="KB932906">
    <property type="protein sequence ID" value="EOO02657.1"/>
    <property type="molecule type" value="Genomic_DNA"/>
</dbReference>
<dbReference type="GO" id="GO:0016491">
    <property type="term" value="F:oxidoreductase activity"/>
    <property type="evidence" value="ECO:0007669"/>
    <property type="project" value="UniProtKB-KW"/>
</dbReference>
<dbReference type="Pfam" id="PF00248">
    <property type="entry name" value="Aldo_ket_red"/>
    <property type="match status" value="1"/>
</dbReference>
<evidence type="ECO:0000256" key="1">
    <source>
        <dbReference type="ARBA" id="ARBA00007905"/>
    </source>
</evidence>
<dbReference type="AlphaFoldDB" id="R8BTF6"/>
<evidence type="ECO:0000256" key="2">
    <source>
        <dbReference type="ARBA" id="ARBA00022857"/>
    </source>
</evidence>
<dbReference type="InterPro" id="IPR050523">
    <property type="entry name" value="AKR_Detox_Biosynth"/>
</dbReference>
<feature type="domain" description="NADP-dependent oxidoreductase" evidence="4">
    <location>
        <begin position="38"/>
        <end position="118"/>
    </location>
</feature>
<keyword evidence="3" id="KW-0560">Oxidoreductase</keyword>
<proteinExistence type="inferred from homology"/>
<dbReference type="KEGG" id="tmn:UCRPA7_1835"/>
<evidence type="ECO:0000313" key="5">
    <source>
        <dbReference type="EMBL" id="EOO02657.1"/>
    </source>
</evidence>
<dbReference type="RefSeq" id="XP_007912613.1">
    <property type="nucleotide sequence ID" value="XM_007914422.1"/>
</dbReference>
<gene>
    <name evidence="5" type="ORF">UCRPA7_1835</name>
</gene>
<dbReference type="PANTHER" id="PTHR43364">
    <property type="entry name" value="NADH-SPECIFIC METHYLGLYOXAL REDUCTASE-RELATED"/>
    <property type="match status" value="1"/>
</dbReference>